<accession>A0ABT4LTB9</accession>
<keyword evidence="3" id="KW-1185">Reference proteome</keyword>
<dbReference type="RefSeq" id="WP_269401727.1">
    <property type="nucleotide sequence ID" value="NZ_JAPWGW010000001.1"/>
</dbReference>
<reference evidence="2" key="1">
    <citation type="submission" date="2022-12" db="EMBL/GenBank/DDBJ databases">
        <title>Bacterial isolates from different developmental stages of Nematostella vectensis.</title>
        <authorList>
            <person name="Fraune S."/>
        </authorList>
    </citation>
    <scope>NUCLEOTIDE SEQUENCE</scope>
    <source>
        <strain evidence="2">G21632-S1</strain>
    </source>
</reference>
<evidence type="ECO:0000313" key="3">
    <source>
        <dbReference type="Proteomes" id="UP001083770"/>
    </source>
</evidence>
<sequence>MDGPVKLSFLIVVATGAFAIAILSFSGSVWPYADVGNARAHLAFANAASFVTFVCCLLVFAGGTIASARVPAWHARATNVLSGLIFLTGLFLAGIQVTEAMNEWFDAAPRMPDFMISMTRIGLLLALAWLLGSAILAARYVLKGRKK</sequence>
<comment type="caution">
    <text evidence="2">The sequence shown here is derived from an EMBL/GenBank/DDBJ whole genome shotgun (WGS) entry which is preliminary data.</text>
</comment>
<evidence type="ECO:0000256" key="1">
    <source>
        <dbReference type="SAM" id="Phobius"/>
    </source>
</evidence>
<gene>
    <name evidence="2" type="ORF">O4G74_05960</name>
</gene>
<keyword evidence="1" id="KW-1133">Transmembrane helix</keyword>
<name>A0ABT4LTB9_9PROT</name>
<dbReference type="EMBL" id="JAPWGW010000001">
    <property type="protein sequence ID" value="MCZ4297600.1"/>
    <property type="molecule type" value="Genomic_DNA"/>
</dbReference>
<organism evidence="2 3">
    <name type="scientific">Henriciella marina</name>
    <dbReference type="NCBI Taxonomy" id="453851"/>
    <lineage>
        <taxon>Bacteria</taxon>
        <taxon>Pseudomonadati</taxon>
        <taxon>Pseudomonadota</taxon>
        <taxon>Alphaproteobacteria</taxon>
        <taxon>Hyphomonadales</taxon>
        <taxon>Hyphomonadaceae</taxon>
        <taxon>Henriciella</taxon>
    </lineage>
</organism>
<protein>
    <submittedName>
        <fullName evidence="2">Uncharacterized protein</fullName>
    </submittedName>
</protein>
<keyword evidence="1" id="KW-0812">Transmembrane</keyword>
<feature type="transmembrane region" description="Helical" evidence="1">
    <location>
        <begin position="7"/>
        <end position="30"/>
    </location>
</feature>
<dbReference type="Proteomes" id="UP001083770">
    <property type="component" value="Unassembled WGS sequence"/>
</dbReference>
<feature type="transmembrane region" description="Helical" evidence="1">
    <location>
        <begin position="121"/>
        <end position="142"/>
    </location>
</feature>
<feature type="transmembrane region" description="Helical" evidence="1">
    <location>
        <begin position="42"/>
        <end position="68"/>
    </location>
</feature>
<evidence type="ECO:0000313" key="2">
    <source>
        <dbReference type="EMBL" id="MCZ4297600.1"/>
    </source>
</evidence>
<proteinExistence type="predicted"/>
<keyword evidence="1" id="KW-0472">Membrane</keyword>
<feature type="transmembrane region" description="Helical" evidence="1">
    <location>
        <begin position="80"/>
        <end position="101"/>
    </location>
</feature>